<dbReference type="Gene3D" id="3.10.180.10">
    <property type="entry name" value="2,3-Dihydroxybiphenyl 1,2-Dioxygenase, domain 1"/>
    <property type="match status" value="1"/>
</dbReference>
<dbReference type="InterPro" id="IPR037523">
    <property type="entry name" value="VOC_core"/>
</dbReference>
<accession>F0J2I9</accession>
<dbReference type="InterPro" id="IPR000335">
    <property type="entry name" value="Bleomycin-R"/>
</dbReference>
<evidence type="ECO:0000259" key="4">
    <source>
        <dbReference type="PROSITE" id="PS51819"/>
    </source>
</evidence>
<dbReference type="SUPFAM" id="SSF54593">
    <property type="entry name" value="Glyoxalase/Bleomycin resistance protein/Dihydroxybiphenyl dioxygenase"/>
    <property type="match status" value="1"/>
</dbReference>
<dbReference type="KEGG" id="amv:ACMV_25860"/>
<evidence type="ECO:0000313" key="5">
    <source>
        <dbReference type="EMBL" id="BAJ81933.1"/>
    </source>
</evidence>
<gene>
    <name evidence="5" type="ordered locus">ACMV_25860</name>
</gene>
<reference evidence="5 6" key="1">
    <citation type="submission" date="2010-12" db="EMBL/GenBank/DDBJ databases">
        <title>Whole genome sequence of Acidiphilium multivorum AIU301.</title>
        <authorList>
            <person name="Narita-Yamada S."/>
            <person name="Nakamura S."/>
            <person name="Ito N."/>
            <person name="Takarada H."/>
            <person name="Katano Y."/>
            <person name="Nakazawa H."/>
            <person name="Hosoyama A."/>
            <person name="Yamada R."/>
            <person name="Fujita N."/>
        </authorList>
    </citation>
    <scope>NUCLEOTIDE SEQUENCE [LARGE SCALE GENOMIC DNA]</scope>
    <source>
        <strain evidence="6">DSM 11245 / JCM 8867 / AIU301</strain>
    </source>
</reference>
<protein>
    <recommendedName>
        <fullName evidence="2">Bleomycin resistance protein</fullName>
    </recommendedName>
</protein>
<proteinExistence type="inferred from homology"/>
<dbReference type="InterPro" id="IPR029068">
    <property type="entry name" value="Glyas_Bleomycin-R_OHBP_Dase"/>
</dbReference>
<dbReference type="RefSeq" id="WP_013640682.1">
    <property type="nucleotide sequence ID" value="NC_015186.1"/>
</dbReference>
<evidence type="ECO:0000256" key="1">
    <source>
        <dbReference type="ARBA" id="ARBA00011051"/>
    </source>
</evidence>
<evidence type="ECO:0000256" key="2">
    <source>
        <dbReference type="ARBA" id="ARBA00021572"/>
    </source>
</evidence>
<dbReference type="GO" id="GO:0046677">
    <property type="term" value="P:response to antibiotic"/>
    <property type="evidence" value="ECO:0007669"/>
    <property type="project" value="UniProtKB-KW"/>
</dbReference>
<dbReference type="PROSITE" id="PS51819">
    <property type="entry name" value="VOC"/>
    <property type="match status" value="1"/>
</dbReference>
<comment type="similarity">
    <text evidence="1">Belongs to the bleomycin resistance protein family.</text>
</comment>
<feature type="domain" description="VOC" evidence="4">
    <location>
        <begin position="4"/>
        <end position="134"/>
    </location>
</feature>
<name>F0J2I9_ACIMA</name>
<dbReference type="HOGENOM" id="CLU_046006_15_0_5"/>
<dbReference type="InterPro" id="IPR004360">
    <property type="entry name" value="Glyas_Fos-R_dOase_dom"/>
</dbReference>
<sequence length="146" mass="16525">MANSARLVPELVVSDLEVSLRFWCNLIGFSVAFDRPETGFAYLDLDGAQVMLEQRNTADDQWVTGPLEAPLGRGINFQIKTPTLRPILDRLAKAGCSLFKEPEEAWYRANTVEFGQRQFLVMDPDGYLLRLIENIGQRAFNDTTKI</sequence>
<evidence type="ECO:0000256" key="3">
    <source>
        <dbReference type="ARBA" id="ARBA00023251"/>
    </source>
</evidence>
<dbReference type="Proteomes" id="UP000007100">
    <property type="component" value="Chromosome"/>
</dbReference>
<evidence type="ECO:0000313" key="6">
    <source>
        <dbReference type="Proteomes" id="UP000007100"/>
    </source>
</evidence>
<dbReference type="Pfam" id="PF00903">
    <property type="entry name" value="Glyoxalase"/>
    <property type="match status" value="1"/>
</dbReference>
<dbReference type="CDD" id="cd08349">
    <property type="entry name" value="BLMA_like"/>
    <property type="match status" value="1"/>
</dbReference>
<dbReference type="AlphaFoldDB" id="F0J2I9"/>
<keyword evidence="6" id="KW-1185">Reference proteome</keyword>
<dbReference type="EMBL" id="AP012035">
    <property type="protein sequence ID" value="BAJ81933.1"/>
    <property type="molecule type" value="Genomic_DNA"/>
</dbReference>
<organism evidence="5 6">
    <name type="scientific">Acidiphilium multivorum (strain DSM 11245 / JCM 8867 / NBRC 100883 / AIU 301)</name>
    <dbReference type="NCBI Taxonomy" id="926570"/>
    <lineage>
        <taxon>Bacteria</taxon>
        <taxon>Pseudomonadati</taxon>
        <taxon>Pseudomonadota</taxon>
        <taxon>Alphaproteobacteria</taxon>
        <taxon>Acetobacterales</taxon>
        <taxon>Acidocellaceae</taxon>
        <taxon>Acidiphilium</taxon>
    </lineage>
</organism>
<keyword evidence="3" id="KW-0046">Antibiotic resistance</keyword>